<gene>
    <name evidence="1" type="ORF">SAJA_14415</name>
</gene>
<dbReference type="RefSeq" id="WP_123659329.1">
    <property type="nucleotide sequence ID" value="NZ_AYKG01000068.1"/>
</dbReference>
<dbReference type="InterPro" id="IPR010985">
    <property type="entry name" value="Ribbon_hlx_hlx"/>
</dbReference>
<sequence length="81" mass="9380">MAIETSKLTIRLPVEDVKFVKRYAKANGLSVTEVIDRYLRRMRLLDSEARPTALDEITGLLPPDMDVDAEMHERRLTKHSR</sequence>
<dbReference type="Pfam" id="PF19891">
    <property type="entry name" value="DUF6364"/>
    <property type="match status" value="1"/>
</dbReference>
<dbReference type="GO" id="GO:0006355">
    <property type="term" value="P:regulation of DNA-templated transcription"/>
    <property type="evidence" value="ECO:0007669"/>
    <property type="project" value="InterPro"/>
</dbReference>
<proteinExistence type="predicted"/>
<evidence type="ECO:0000313" key="1">
    <source>
        <dbReference type="EMBL" id="ROO24076.1"/>
    </source>
</evidence>
<reference evidence="1 2" key="1">
    <citation type="submission" date="2013-10" db="EMBL/GenBank/DDBJ databases">
        <title>Salinisphaera japonica YTM-1 Genome Sequencing.</title>
        <authorList>
            <person name="Lai Q."/>
            <person name="Li C."/>
            <person name="Shao Z."/>
        </authorList>
    </citation>
    <scope>NUCLEOTIDE SEQUENCE [LARGE SCALE GENOMIC DNA]</scope>
    <source>
        <strain evidence="1 2">YTM-1</strain>
    </source>
</reference>
<dbReference type="SUPFAM" id="SSF47598">
    <property type="entry name" value="Ribbon-helix-helix"/>
    <property type="match status" value="1"/>
</dbReference>
<dbReference type="AlphaFoldDB" id="A0A423PET6"/>
<dbReference type="OrthoDB" id="5785332at2"/>
<organism evidence="1 2">
    <name type="scientific">Salinisphaera japonica YTM-1</name>
    <dbReference type="NCBI Taxonomy" id="1209778"/>
    <lineage>
        <taxon>Bacteria</taxon>
        <taxon>Pseudomonadati</taxon>
        <taxon>Pseudomonadota</taxon>
        <taxon>Gammaproteobacteria</taxon>
        <taxon>Salinisphaerales</taxon>
        <taxon>Salinisphaeraceae</taxon>
        <taxon>Salinisphaera</taxon>
    </lineage>
</organism>
<evidence type="ECO:0000313" key="2">
    <source>
        <dbReference type="Proteomes" id="UP000285310"/>
    </source>
</evidence>
<dbReference type="Proteomes" id="UP000285310">
    <property type="component" value="Unassembled WGS sequence"/>
</dbReference>
<name>A0A423PET6_9GAMM</name>
<dbReference type="InterPro" id="IPR045944">
    <property type="entry name" value="DUF6364"/>
</dbReference>
<dbReference type="EMBL" id="AYKG01000068">
    <property type="protein sequence ID" value="ROO24076.1"/>
    <property type="molecule type" value="Genomic_DNA"/>
</dbReference>
<protein>
    <submittedName>
        <fullName evidence="1">Uncharacterized protein</fullName>
    </submittedName>
</protein>
<dbReference type="InParanoid" id="A0A423PET6"/>
<accession>A0A423PET6</accession>
<comment type="caution">
    <text evidence="1">The sequence shown here is derived from an EMBL/GenBank/DDBJ whole genome shotgun (WGS) entry which is preliminary data.</text>
</comment>
<keyword evidence="2" id="KW-1185">Reference proteome</keyword>